<dbReference type="RefSeq" id="XP_004256357.1">
    <property type="nucleotide sequence ID" value="XM_004256309.1"/>
</dbReference>
<sequence>MNFFELHYALEYYYMTTELHEEDTLSYFAKCKNESEVKSIAKKVMQMIDKKDILKVFKGLLLYHYLTQIEGRDFSIYFTDLKCTFEKKEKTHLDSNSSQLSFWAQMYSAILNQRLQFYKKYSFLNENFSIKKGKKLPLEFQNIESTEALENDAFSLFGSLNAFVGKFLSKKTKNSYLEKAVEYCITDLIQLLELITNLENYKALLSGNQLQTELPLFCYSQIGIIKSEAEKTKQKIFKATRIPKVTNYQKSVTKLNWFTYKFPIPTLNNTNNTISECFEEDNDVVTSHVVVNAICQALVLD</sequence>
<gene>
    <name evidence="2" type="ORF">EIN_525710</name>
</gene>
<dbReference type="GeneID" id="14888594"/>
<dbReference type="GO" id="GO:0005543">
    <property type="term" value="F:phospholipid binding"/>
    <property type="evidence" value="ECO:0007669"/>
    <property type="project" value="InterPro"/>
</dbReference>
<keyword evidence="3" id="KW-1185">Reference proteome</keyword>
<dbReference type="Pfam" id="PF07651">
    <property type="entry name" value="ANTH"/>
    <property type="match status" value="1"/>
</dbReference>
<evidence type="ECO:0000259" key="1">
    <source>
        <dbReference type="Pfam" id="PF07651"/>
    </source>
</evidence>
<evidence type="ECO:0000313" key="3">
    <source>
        <dbReference type="Proteomes" id="UP000014680"/>
    </source>
</evidence>
<dbReference type="Proteomes" id="UP000014680">
    <property type="component" value="Unassembled WGS sequence"/>
</dbReference>
<proteinExistence type="predicted"/>
<dbReference type="InterPro" id="IPR008942">
    <property type="entry name" value="ENTH_VHS"/>
</dbReference>
<name>A0A0A1U8X9_ENTIV</name>
<dbReference type="VEuPathDB" id="AmoebaDB:EIN_525710"/>
<accession>A0A0A1U8X9</accession>
<protein>
    <recommendedName>
        <fullName evidence="1">AP180 N-terminal homology (ANTH) domain-containing protein</fullName>
    </recommendedName>
</protein>
<dbReference type="InterPro" id="IPR011417">
    <property type="entry name" value="ANTH_dom"/>
</dbReference>
<evidence type="ECO:0000313" key="2">
    <source>
        <dbReference type="EMBL" id="ELP89586.1"/>
    </source>
</evidence>
<dbReference type="KEGG" id="eiv:EIN_525710"/>
<feature type="domain" description="AP180 N-terminal homology (ANTH)" evidence="1">
    <location>
        <begin position="32"/>
        <end position="196"/>
    </location>
</feature>
<dbReference type="EMBL" id="KB206604">
    <property type="protein sequence ID" value="ELP89586.1"/>
    <property type="molecule type" value="Genomic_DNA"/>
</dbReference>
<organism evidence="2 3">
    <name type="scientific">Entamoeba invadens IP1</name>
    <dbReference type="NCBI Taxonomy" id="370355"/>
    <lineage>
        <taxon>Eukaryota</taxon>
        <taxon>Amoebozoa</taxon>
        <taxon>Evosea</taxon>
        <taxon>Archamoebae</taxon>
        <taxon>Mastigamoebida</taxon>
        <taxon>Entamoebidae</taxon>
        <taxon>Entamoeba</taxon>
    </lineage>
</organism>
<reference evidence="2 3" key="1">
    <citation type="submission" date="2012-10" db="EMBL/GenBank/DDBJ databases">
        <authorList>
            <person name="Zafar N."/>
            <person name="Inman J."/>
            <person name="Hall N."/>
            <person name="Lorenzi H."/>
            <person name="Caler E."/>
        </authorList>
    </citation>
    <scope>NUCLEOTIDE SEQUENCE [LARGE SCALE GENOMIC DNA]</scope>
    <source>
        <strain evidence="2 3">IP1</strain>
    </source>
</reference>
<dbReference type="AlphaFoldDB" id="A0A0A1U8X9"/>
<dbReference type="Gene3D" id="1.25.40.90">
    <property type="match status" value="1"/>
</dbReference>